<dbReference type="AlphaFoldDB" id="A0A6G1MKI6"/>
<evidence type="ECO:0000259" key="3">
    <source>
        <dbReference type="PROSITE" id="PS50969"/>
    </source>
</evidence>
<dbReference type="PANTHER" id="PTHR12210">
    <property type="entry name" value="DULLARD PROTEIN PHOSPHATASE"/>
    <property type="match status" value="1"/>
</dbReference>
<dbReference type="InterPro" id="IPR036412">
    <property type="entry name" value="HAD-like_sf"/>
</dbReference>
<dbReference type="PROSITE" id="PS50969">
    <property type="entry name" value="FCP1"/>
    <property type="match status" value="1"/>
</dbReference>
<keyword evidence="1" id="KW-0496">Mitochondrion</keyword>
<dbReference type="GO" id="GO:0005744">
    <property type="term" value="C:TIM23 mitochondrial import inner membrane translocase complex"/>
    <property type="evidence" value="ECO:0007669"/>
    <property type="project" value="UniProtKB-UniRule"/>
</dbReference>
<comment type="caution">
    <text evidence="4">The sequence shown here is derived from an EMBL/GenBank/DDBJ whole genome shotgun (WGS) entry which is preliminary data.</text>
</comment>
<comment type="subcellular location">
    <subcellularLocation>
        <location evidence="1">Mitochondrion inner membrane</location>
        <topology evidence="1">Single-pass membrane protein</topology>
    </subcellularLocation>
</comment>
<dbReference type="EMBL" id="JAABOE010000027">
    <property type="protein sequence ID" value="KAF3183338.1"/>
    <property type="molecule type" value="Genomic_DNA"/>
</dbReference>
<evidence type="ECO:0000256" key="2">
    <source>
        <dbReference type="SAM" id="MobiDB-lite"/>
    </source>
</evidence>
<reference evidence="6 7" key="1">
    <citation type="submission" date="2019-06" db="EMBL/GenBank/DDBJ databases">
        <authorList>
            <person name="Palmer J.M."/>
        </authorList>
    </citation>
    <scope>NUCLEOTIDE SEQUENCE [LARGE SCALE GENOMIC DNA]</scope>
    <source>
        <strain evidence="5 7">TWF191</strain>
        <strain evidence="4 6">TWF788</strain>
    </source>
</reference>
<dbReference type="Gene3D" id="3.40.50.1000">
    <property type="entry name" value="HAD superfamily/HAD-like"/>
    <property type="match status" value="1"/>
</dbReference>
<evidence type="ECO:0000313" key="6">
    <source>
        <dbReference type="Proteomes" id="UP000479691"/>
    </source>
</evidence>
<dbReference type="Pfam" id="PF03031">
    <property type="entry name" value="NIF"/>
    <property type="match status" value="1"/>
</dbReference>
<sequence length="510" mass="58226">MPPQFTYPPRRYLPGYLSSPSHPYATHCSRYPEYVPLYHTMNDQTIDPGDDTQGIEKSGSKKRNRRRMGPKAKKAEASKQADKAEVLALATSMQSPQSQPHTNARELRQAAPMLPYHQAGGQIPSYQALMSTGPGLSGLGPQLVTKPKGKSKVFQVQQWRQFHGNPAARPSAKTQPVDRGSKNINDDFDKLNLKTENPFLLTTDLRVPHRRPAKKYFTEDDPDRIRLSKKWVPEDPADATGYRDGWTQRDHKMAQIVLPPPLPTEEYLLTARTPTKPVDNPTKRKLLVILDLNGTLLCRTRMLNGCRDKYNPWPRTNLPPFLDYLFREHHVVVFSSAMQGTILNLLKATMAREHRSKILRIFTREDMEIPHKYFKLKVSTFKRLSMVWDALADQNSNWQFDQTNTVLMDDSTEKASSEPHNHLLVPEYTVDIHNAGGDEVLGNIAGYLEEVRKWGNVSAYIRENPFDKDRDYPKPEGWVPHMDVYTPGPSFDPNPGYIIEGQEPPNSNFY</sequence>
<accession>A0A6G1MKI6</accession>
<feature type="compositionally biased region" description="Basic and acidic residues" evidence="2">
    <location>
        <begin position="73"/>
        <end position="82"/>
    </location>
</feature>
<feature type="region of interest" description="Disordered" evidence="2">
    <location>
        <begin position="42"/>
        <end position="82"/>
    </location>
</feature>
<dbReference type="InterPro" id="IPR004274">
    <property type="entry name" value="FCP1_dom"/>
</dbReference>
<dbReference type="EMBL" id="WIPF01000021">
    <property type="protein sequence ID" value="KAF3227023.1"/>
    <property type="molecule type" value="Genomic_DNA"/>
</dbReference>
<dbReference type="InterPro" id="IPR050365">
    <property type="entry name" value="TIM50"/>
</dbReference>
<comment type="similarity">
    <text evidence="1">Belongs to the TIM50 family.</text>
</comment>
<evidence type="ECO:0000313" key="4">
    <source>
        <dbReference type="EMBL" id="KAF3183338.1"/>
    </source>
</evidence>
<feature type="compositionally biased region" description="Basic residues" evidence="2">
    <location>
        <begin position="60"/>
        <end position="72"/>
    </location>
</feature>
<feature type="domain" description="FCP1 homology" evidence="3">
    <location>
        <begin position="281"/>
        <end position="451"/>
    </location>
</feature>
<gene>
    <name evidence="5" type="ORF">TWF191_004381</name>
    <name evidence="4" type="ORF">TWF788_005723</name>
</gene>
<keyword evidence="1" id="KW-0811">Translocation</keyword>
<proteinExistence type="inferred from homology"/>
<dbReference type="Proteomes" id="UP000479691">
    <property type="component" value="Unassembled WGS sequence"/>
</dbReference>
<comment type="function">
    <text evidence="1">Essential component of the TIM23 complex, a complex that mediates the translocation of transit peptide-containing proteins across the mitochondrial inner membrane.</text>
</comment>
<dbReference type="SUPFAM" id="SSF56784">
    <property type="entry name" value="HAD-like"/>
    <property type="match status" value="1"/>
</dbReference>
<dbReference type="InterPro" id="IPR023214">
    <property type="entry name" value="HAD_sf"/>
</dbReference>
<evidence type="ECO:0000256" key="1">
    <source>
        <dbReference type="RuleBase" id="RU365079"/>
    </source>
</evidence>
<dbReference type="SMART" id="SM00577">
    <property type="entry name" value="CPDc"/>
    <property type="match status" value="1"/>
</dbReference>
<dbReference type="GO" id="GO:0015031">
    <property type="term" value="P:protein transport"/>
    <property type="evidence" value="ECO:0007669"/>
    <property type="project" value="UniProtKB-KW"/>
</dbReference>
<keyword evidence="1" id="KW-0653">Protein transport</keyword>
<comment type="subunit">
    <text evidence="1">Component of the TIM23 complex.</text>
</comment>
<evidence type="ECO:0000313" key="7">
    <source>
        <dbReference type="Proteomes" id="UP000483672"/>
    </source>
</evidence>
<organism evidence="4 6">
    <name type="scientific">Orbilia oligospora</name>
    <name type="common">Nematode-trapping fungus</name>
    <name type="synonym">Arthrobotrys oligospora</name>
    <dbReference type="NCBI Taxonomy" id="2813651"/>
    <lineage>
        <taxon>Eukaryota</taxon>
        <taxon>Fungi</taxon>
        <taxon>Dikarya</taxon>
        <taxon>Ascomycota</taxon>
        <taxon>Pezizomycotina</taxon>
        <taxon>Orbiliomycetes</taxon>
        <taxon>Orbiliales</taxon>
        <taxon>Orbiliaceae</taxon>
        <taxon>Orbilia</taxon>
    </lineage>
</organism>
<evidence type="ECO:0000313" key="5">
    <source>
        <dbReference type="EMBL" id="KAF3227023.1"/>
    </source>
</evidence>
<keyword evidence="1" id="KW-0813">Transport</keyword>
<name>A0A6G1MKI6_ORBOL</name>
<feature type="region of interest" description="Disordered" evidence="2">
    <location>
        <begin position="165"/>
        <end position="186"/>
    </location>
</feature>
<dbReference type="Proteomes" id="UP000483672">
    <property type="component" value="Unassembled WGS sequence"/>
</dbReference>
<protein>
    <recommendedName>
        <fullName evidence="1">Mitochondrial import inner membrane translocase subunit TIM50</fullName>
    </recommendedName>
</protein>
<keyword evidence="1" id="KW-0809">Transit peptide</keyword>